<evidence type="ECO:0000256" key="2">
    <source>
        <dbReference type="ARBA" id="ARBA00004337"/>
    </source>
</evidence>
<evidence type="ECO:0000256" key="6">
    <source>
        <dbReference type="ARBA" id="ARBA00022729"/>
    </source>
</evidence>
<keyword evidence="10" id="KW-0472">Membrane</keyword>
<feature type="domain" description="PA" evidence="13">
    <location>
        <begin position="69"/>
        <end position="154"/>
    </location>
</feature>
<dbReference type="GO" id="GO:0098554">
    <property type="term" value="C:cytoplasmic side of endoplasmic reticulum membrane"/>
    <property type="evidence" value="ECO:0007669"/>
    <property type="project" value="TreeGrafter"/>
</dbReference>
<comment type="subcellular location">
    <subcellularLocation>
        <location evidence="2">Endosome membrane</location>
        <topology evidence="2">Multi-pass membrane protein</topology>
    </subcellularLocation>
</comment>
<evidence type="ECO:0000256" key="8">
    <source>
        <dbReference type="ARBA" id="ARBA00022801"/>
    </source>
</evidence>
<evidence type="ECO:0000256" key="3">
    <source>
        <dbReference type="ARBA" id="ARBA00006859"/>
    </source>
</evidence>
<evidence type="ECO:0000256" key="5">
    <source>
        <dbReference type="ARBA" id="ARBA00022692"/>
    </source>
</evidence>
<evidence type="ECO:0000313" key="14">
    <source>
        <dbReference type="EMBL" id="CAJ1977814.1"/>
    </source>
</evidence>
<keyword evidence="5" id="KW-0812">Transmembrane</keyword>
<dbReference type="GO" id="GO:0033619">
    <property type="term" value="P:membrane protein proteolysis"/>
    <property type="evidence" value="ECO:0007669"/>
    <property type="project" value="TreeGrafter"/>
</dbReference>
<dbReference type="Proteomes" id="UP001189624">
    <property type="component" value="Chromosome 10"/>
</dbReference>
<dbReference type="GO" id="GO:0030660">
    <property type="term" value="C:Golgi-associated vesicle membrane"/>
    <property type="evidence" value="ECO:0007669"/>
    <property type="project" value="TreeGrafter"/>
</dbReference>
<organism evidence="14 15">
    <name type="scientific">Sphenostylis stenocarpa</name>
    <dbReference type="NCBI Taxonomy" id="92480"/>
    <lineage>
        <taxon>Eukaryota</taxon>
        <taxon>Viridiplantae</taxon>
        <taxon>Streptophyta</taxon>
        <taxon>Embryophyta</taxon>
        <taxon>Tracheophyta</taxon>
        <taxon>Spermatophyta</taxon>
        <taxon>Magnoliopsida</taxon>
        <taxon>eudicotyledons</taxon>
        <taxon>Gunneridae</taxon>
        <taxon>Pentapetalae</taxon>
        <taxon>rosids</taxon>
        <taxon>fabids</taxon>
        <taxon>Fabales</taxon>
        <taxon>Fabaceae</taxon>
        <taxon>Papilionoideae</taxon>
        <taxon>50 kb inversion clade</taxon>
        <taxon>NPAAA clade</taxon>
        <taxon>indigoferoid/millettioid clade</taxon>
        <taxon>Phaseoleae</taxon>
        <taxon>Sphenostylis</taxon>
    </lineage>
</organism>
<evidence type="ECO:0000256" key="11">
    <source>
        <dbReference type="ARBA" id="ARBA00023180"/>
    </source>
</evidence>
<dbReference type="FunFam" id="3.50.30.30:FF:000007">
    <property type="entry name" value="Signal peptide peptidase-like 3"/>
    <property type="match status" value="1"/>
</dbReference>
<dbReference type="EMBL" id="OY731407">
    <property type="protein sequence ID" value="CAJ1977814.1"/>
    <property type="molecule type" value="Genomic_DNA"/>
</dbReference>
<comment type="function">
    <text evidence="1">Intramembrane-cleaving aspartic protease (I-CLiP) that cleaves type II membrane signal peptides in the hydrophobic plane of the membrane.</text>
</comment>
<keyword evidence="8" id="KW-0378">Hydrolase</keyword>
<dbReference type="Pfam" id="PF02225">
    <property type="entry name" value="PA"/>
    <property type="match status" value="1"/>
</dbReference>
<dbReference type="InterPro" id="IPR046450">
    <property type="entry name" value="PA_dom_sf"/>
</dbReference>
<dbReference type="PANTHER" id="PTHR12174:SF74">
    <property type="entry name" value="SIGNAL PEPTIDE PEPTIDASE-LIKE PROTEIN"/>
    <property type="match status" value="1"/>
</dbReference>
<dbReference type="GO" id="GO:0098553">
    <property type="term" value="C:lumenal side of endoplasmic reticulum membrane"/>
    <property type="evidence" value="ECO:0007669"/>
    <property type="project" value="TreeGrafter"/>
</dbReference>
<keyword evidence="6 12" id="KW-0732">Signal</keyword>
<sequence>MPSPSLPVALLLLFSSFAVAAADEDSCNHVAQLVKIKSWIDGKEDKEYNGMTAKFGSNLPDTADQKTKAPAVFSDPMDCCSAPTAKLSGSAALCVRGTCDFTTKATFAQSGGAVAVFIINDADELFEMDCTSNDTKINIAIPVVEITKSIGDTLKPLTSKSKELSPFREAYSMCPWCDLTVCMEVLPYAPTRPVVDYSVAFLWLMSVLTVICASVWSDITAPDQIDERYNELSPKFDHDAKVYFQRLTLFQLDICNHIANQLAIRMELWRMSAMSEAGKDDSEEIVNIDAKGAVVFVITASTFLLILGRECFWVKFVFSDIGPDRLVHRSLPGRLHQSLIACIQSTVYQSMGNMYSSSVLSKGTKEMPDWGNRNLNRYTTTQSLKPEQKMK</sequence>
<proteinExistence type="inferred from homology"/>
<evidence type="ECO:0000313" key="15">
    <source>
        <dbReference type="Proteomes" id="UP001189624"/>
    </source>
</evidence>
<dbReference type="SUPFAM" id="SSF52025">
    <property type="entry name" value="PA domain"/>
    <property type="match status" value="1"/>
</dbReference>
<dbReference type="Gramene" id="rna-AYBTSS11_LOCUS29984">
    <property type="protein sequence ID" value="CAJ1977814.1"/>
    <property type="gene ID" value="gene-AYBTSS11_LOCUS29984"/>
</dbReference>
<feature type="signal peptide" evidence="12">
    <location>
        <begin position="1"/>
        <end position="22"/>
    </location>
</feature>
<dbReference type="InterPro" id="IPR003137">
    <property type="entry name" value="PA_domain"/>
</dbReference>
<evidence type="ECO:0000256" key="12">
    <source>
        <dbReference type="SAM" id="SignalP"/>
    </source>
</evidence>
<evidence type="ECO:0000256" key="9">
    <source>
        <dbReference type="ARBA" id="ARBA00022989"/>
    </source>
</evidence>
<protein>
    <recommendedName>
        <fullName evidence="13">PA domain-containing protein</fullName>
    </recommendedName>
</protein>
<dbReference type="AlphaFoldDB" id="A0AA86W3H7"/>
<accession>A0AA86W3H7</accession>
<evidence type="ECO:0000259" key="13">
    <source>
        <dbReference type="Pfam" id="PF02225"/>
    </source>
</evidence>
<comment type="similarity">
    <text evidence="3">Belongs to the peptidase A22B family.</text>
</comment>
<dbReference type="GO" id="GO:0005765">
    <property type="term" value="C:lysosomal membrane"/>
    <property type="evidence" value="ECO:0007669"/>
    <property type="project" value="TreeGrafter"/>
</dbReference>
<keyword evidence="9" id="KW-1133">Transmembrane helix</keyword>
<keyword evidence="7" id="KW-0967">Endosome</keyword>
<evidence type="ECO:0000256" key="4">
    <source>
        <dbReference type="ARBA" id="ARBA00022670"/>
    </source>
</evidence>
<keyword evidence="15" id="KW-1185">Reference proteome</keyword>
<dbReference type="GO" id="GO:0010008">
    <property type="term" value="C:endosome membrane"/>
    <property type="evidence" value="ECO:0007669"/>
    <property type="project" value="UniProtKB-SubCell"/>
</dbReference>
<evidence type="ECO:0000256" key="10">
    <source>
        <dbReference type="ARBA" id="ARBA00023136"/>
    </source>
</evidence>
<gene>
    <name evidence="14" type="ORF">AYBTSS11_LOCUS29984</name>
</gene>
<dbReference type="InterPro" id="IPR007369">
    <property type="entry name" value="Peptidase_A22B_SPP"/>
</dbReference>
<keyword evidence="11" id="KW-0325">Glycoprotein</keyword>
<feature type="chain" id="PRO_5041698251" description="PA domain-containing protein" evidence="12">
    <location>
        <begin position="23"/>
        <end position="391"/>
    </location>
</feature>
<reference evidence="14" key="1">
    <citation type="submission" date="2023-10" db="EMBL/GenBank/DDBJ databases">
        <authorList>
            <person name="Domelevo Entfellner J.-B."/>
        </authorList>
    </citation>
    <scope>NUCLEOTIDE SEQUENCE</scope>
</reference>
<evidence type="ECO:0000256" key="7">
    <source>
        <dbReference type="ARBA" id="ARBA00022753"/>
    </source>
</evidence>
<dbReference type="GO" id="GO:0042500">
    <property type="term" value="F:aspartic endopeptidase activity, intramembrane cleaving"/>
    <property type="evidence" value="ECO:0007669"/>
    <property type="project" value="InterPro"/>
</dbReference>
<dbReference type="PANTHER" id="PTHR12174">
    <property type="entry name" value="SIGNAL PEPTIDE PEPTIDASE"/>
    <property type="match status" value="1"/>
</dbReference>
<dbReference type="Gene3D" id="3.50.30.30">
    <property type="match status" value="1"/>
</dbReference>
<evidence type="ECO:0000256" key="1">
    <source>
        <dbReference type="ARBA" id="ARBA00003012"/>
    </source>
</evidence>
<keyword evidence="4" id="KW-0645">Protease</keyword>
<name>A0AA86W3H7_9FABA</name>